<organism evidence="2 3">
    <name type="scientific">Dactylosporangium fulvum</name>
    <dbReference type="NCBI Taxonomy" id="53359"/>
    <lineage>
        <taxon>Bacteria</taxon>
        <taxon>Bacillati</taxon>
        <taxon>Actinomycetota</taxon>
        <taxon>Actinomycetes</taxon>
        <taxon>Micromonosporales</taxon>
        <taxon>Micromonosporaceae</taxon>
        <taxon>Dactylosporangium</taxon>
    </lineage>
</organism>
<evidence type="ECO:0000313" key="3">
    <source>
        <dbReference type="Proteomes" id="UP001059617"/>
    </source>
</evidence>
<gene>
    <name evidence="2" type="ORF">Dfulv_20925</name>
</gene>
<dbReference type="Gene3D" id="2.30.40.10">
    <property type="entry name" value="Urease, subunit C, domain 1"/>
    <property type="match status" value="1"/>
</dbReference>
<keyword evidence="3" id="KW-1185">Reference proteome</keyword>
<dbReference type="EMBL" id="CP073720">
    <property type="protein sequence ID" value="UWP86565.1"/>
    <property type="molecule type" value="Genomic_DNA"/>
</dbReference>
<dbReference type="InterPro" id="IPR006680">
    <property type="entry name" value="Amidohydro-rel"/>
</dbReference>
<dbReference type="InterPro" id="IPR032466">
    <property type="entry name" value="Metal_Hydrolase"/>
</dbReference>
<protein>
    <submittedName>
        <fullName evidence="2">Amidohydrolase family protein</fullName>
    </submittedName>
</protein>
<name>A0ABY5WB35_9ACTN</name>
<dbReference type="Gene3D" id="3.20.20.140">
    <property type="entry name" value="Metal-dependent hydrolases"/>
    <property type="match status" value="1"/>
</dbReference>
<evidence type="ECO:0000259" key="1">
    <source>
        <dbReference type="Pfam" id="PF01979"/>
    </source>
</evidence>
<dbReference type="PANTHER" id="PTHR43135:SF3">
    <property type="entry name" value="ALPHA-D-RIBOSE 1-METHYLPHOSPHONATE 5-TRIPHOSPHATE DIPHOSPHATASE"/>
    <property type="match status" value="1"/>
</dbReference>
<dbReference type="Proteomes" id="UP001059617">
    <property type="component" value="Chromosome"/>
</dbReference>
<dbReference type="SUPFAM" id="SSF51556">
    <property type="entry name" value="Metallo-dependent hydrolases"/>
    <property type="match status" value="1"/>
</dbReference>
<dbReference type="InterPro" id="IPR011059">
    <property type="entry name" value="Metal-dep_hydrolase_composite"/>
</dbReference>
<dbReference type="Pfam" id="PF01979">
    <property type="entry name" value="Amidohydro_1"/>
    <property type="match status" value="1"/>
</dbReference>
<reference evidence="2" key="1">
    <citation type="submission" date="2021-04" db="EMBL/GenBank/DDBJ databases">
        <authorList>
            <person name="Hartkoorn R.C."/>
            <person name="Beaudoing E."/>
            <person name="Hot D."/>
        </authorList>
    </citation>
    <scope>NUCLEOTIDE SEQUENCE</scope>
    <source>
        <strain evidence="2">NRRL B-16292</strain>
    </source>
</reference>
<dbReference type="SUPFAM" id="SSF51338">
    <property type="entry name" value="Composite domain of metallo-dependent hydrolases"/>
    <property type="match status" value="1"/>
</dbReference>
<dbReference type="RefSeq" id="WP_259865862.1">
    <property type="nucleotide sequence ID" value="NZ_BAAAST010000003.1"/>
</dbReference>
<dbReference type="InterPro" id="IPR057744">
    <property type="entry name" value="OTAase-like"/>
</dbReference>
<evidence type="ECO:0000313" key="2">
    <source>
        <dbReference type="EMBL" id="UWP86565.1"/>
    </source>
</evidence>
<dbReference type="PANTHER" id="PTHR43135">
    <property type="entry name" value="ALPHA-D-RIBOSE 1-METHYLPHOSPHONATE 5-TRIPHOSPHATE DIPHOSPHATASE"/>
    <property type="match status" value="1"/>
</dbReference>
<proteinExistence type="predicted"/>
<dbReference type="CDD" id="cd01299">
    <property type="entry name" value="Met_dep_hydrolase_A"/>
    <property type="match status" value="1"/>
</dbReference>
<reference evidence="2" key="2">
    <citation type="submission" date="2022-09" db="EMBL/GenBank/DDBJ databases">
        <title>Biosynthetic gene clusters of Dactylosporangioum fulvum.</title>
        <authorList>
            <person name="Caradec T."/>
        </authorList>
    </citation>
    <scope>NUCLEOTIDE SEQUENCE</scope>
    <source>
        <strain evidence="2">NRRL B-16292</strain>
    </source>
</reference>
<sequence length="409" mass="44288">MHTTIFRNATILDPVEGQLIPDRTVVVEGGRIIDIDSSRPSPRHDALVIDVAGMTLMPGLIDCHTHPAVVDMDVTGMAEWPPTYVAARAARALDGMLRRGFTTIRDVGGGDLGLARAVEEGYFPGPRVFYGGKQLTQTGGAGDWRSPSRQVYDSNYYAPAIGVICDGVSEVRRAVREEVRRGAHHIKAYLSGAVDSPSDRVDSTQFSLEELRAMVEECAAANIYVAGHAYTSRAINRGLECGVRTIEHGNLMDESSIPLFHQYDAFYVPTIVTYHALARAGEKGHLHGDVGAKLLDVLDHAIGALELAHRSGLKIAYGTDLFADMHDQQLEEFVIRSEVQPADAVIRSATVVGAEVLGRAGELGVVTVGAYADLLVVDGDPLTDIRVLTTPETNLKLVMKQGHIFKNEL</sequence>
<accession>A0ABY5WB35</accession>
<feature type="domain" description="Amidohydrolase-related" evidence="1">
    <location>
        <begin position="55"/>
        <end position="404"/>
    </location>
</feature>
<dbReference type="InterPro" id="IPR051781">
    <property type="entry name" value="Metallo-dep_Hydrolase"/>
</dbReference>